<keyword evidence="3" id="KW-1185">Reference proteome</keyword>
<name>A0A4Z2J105_9TELE</name>
<evidence type="ECO:0000313" key="2">
    <source>
        <dbReference type="EMBL" id="TNN83348.1"/>
    </source>
</evidence>
<comment type="caution">
    <text evidence="2">The sequence shown here is derived from an EMBL/GenBank/DDBJ whole genome shotgun (WGS) entry which is preliminary data.</text>
</comment>
<protein>
    <submittedName>
        <fullName evidence="2">Uncharacterized protein</fullName>
    </submittedName>
</protein>
<reference evidence="2 3" key="1">
    <citation type="submission" date="2019-03" db="EMBL/GenBank/DDBJ databases">
        <title>First draft genome of Liparis tanakae, snailfish: a comprehensive survey of snailfish specific genes.</title>
        <authorList>
            <person name="Kim W."/>
            <person name="Song I."/>
            <person name="Jeong J.-H."/>
            <person name="Kim D."/>
            <person name="Kim S."/>
            <person name="Ryu S."/>
            <person name="Song J.Y."/>
            <person name="Lee S.K."/>
        </authorList>
    </citation>
    <scope>NUCLEOTIDE SEQUENCE [LARGE SCALE GENOMIC DNA]</scope>
    <source>
        <tissue evidence="2">Muscle</tissue>
    </source>
</reference>
<feature type="compositionally biased region" description="Basic residues" evidence="1">
    <location>
        <begin position="103"/>
        <end position="112"/>
    </location>
</feature>
<gene>
    <name evidence="2" type="ORF">EYF80_006329</name>
</gene>
<evidence type="ECO:0000256" key="1">
    <source>
        <dbReference type="SAM" id="MobiDB-lite"/>
    </source>
</evidence>
<dbReference type="AlphaFoldDB" id="A0A4Z2J105"/>
<organism evidence="2 3">
    <name type="scientific">Liparis tanakae</name>
    <name type="common">Tanaka's snailfish</name>
    <dbReference type="NCBI Taxonomy" id="230148"/>
    <lineage>
        <taxon>Eukaryota</taxon>
        <taxon>Metazoa</taxon>
        <taxon>Chordata</taxon>
        <taxon>Craniata</taxon>
        <taxon>Vertebrata</taxon>
        <taxon>Euteleostomi</taxon>
        <taxon>Actinopterygii</taxon>
        <taxon>Neopterygii</taxon>
        <taxon>Teleostei</taxon>
        <taxon>Neoteleostei</taxon>
        <taxon>Acanthomorphata</taxon>
        <taxon>Eupercaria</taxon>
        <taxon>Perciformes</taxon>
        <taxon>Cottioidei</taxon>
        <taxon>Cottales</taxon>
        <taxon>Liparidae</taxon>
        <taxon>Liparis</taxon>
    </lineage>
</organism>
<evidence type="ECO:0000313" key="3">
    <source>
        <dbReference type="Proteomes" id="UP000314294"/>
    </source>
</evidence>
<feature type="region of interest" description="Disordered" evidence="1">
    <location>
        <begin position="40"/>
        <end position="112"/>
    </location>
</feature>
<feature type="region of interest" description="Disordered" evidence="1">
    <location>
        <begin position="1"/>
        <end position="26"/>
    </location>
</feature>
<sequence length="112" mass="12020">MFSQPLGTNAGSFAADEIMSERGGGPRFLRHEVSAAEVLLPPPRCPSVDDGQDAAGWGPERPAAGLLPRSPGTSEGLRPGGPEVYRGAASQRERRGALMSRRVWSRRDRRPA</sequence>
<dbReference type="Proteomes" id="UP000314294">
    <property type="component" value="Unassembled WGS sequence"/>
</dbReference>
<proteinExistence type="predicted"/>
<accession>A0A4Z2J105</accession>
<feature type="compositionally biased region" description="Polar residues" evidence="1">
    <location>
        <begin position="1"/>
        <end position="11"/>
    </location>
</feature>
<dbReference type="EMBL" id="SRLO01000033">
    <property type="protein sequence ID" value="TNN83348.1"/>
    <property type="molecule type" value="Genomic_DNA"/>
</dbReference>